<evidence type="ECO:0000256" key="4">
    <source>
        <dbReference type="ARBA" id="ARBA00022989"/>
    </source>
</evidence>
<keyword evidence="2 7" id="KW-0812">Transmembrane</keyword>
<evidence type="ECO:0000256" key="2">
    <source>
        <dbReference type="ARBA" id="ARBA00022692"/>
    </source>
</evidence>
<dbReference type="PIRSF" id="PIRSF006158">
    <property type="entry name" value="UCP006158_SH3"/>
    <property type="match status" value="1"/>
</dbReference>
<dbReference type="AlphaFoldDB" id="A0A2X4V3Y9"/>
<dbReference type="RefSeq" id="WP_111741178.1">
    <property type="nucleotide sequence ID" value="NZ_LR698987.1"/>
</dbReference>
<dbReference type="NCBIfam" id="TIGR04211">
    <property type="entry name" value="SH3_and_anchor"/>
    <property type="match status" value="1"/>
</dbReference>
<keyword evidence="5 7" id="KW-0472">Membrane</keyword>
<dbReference type="InterPro" id="IPR016476">
    <property type="entry name" value="SH3_dom_pro"/>
</dbReference>
<feature type="chain" id="PRO_5016083417" evidence="8">
    <location>
        <begin position="25"/>
        <end position="207"/>
    </location>
</feature>
<protein>
    <submittedName>
        <fullName evidence="10">SH3 domain-containing protein</fullName>
    </submittedName>
</protein>
<dbReference type="GO" id="GO:0016020">
    <property type="term" value="C:membrane"/>
    <property type="evidence" value="ECO:0007669"/>
    <property type="project" value="UniProtKB-SubCell"/>
</dbReference>
<dbReference type="PROSITE" id="PS51781">
    <property type="entry name" value="SH3B"/>
    <property type="match status" value="1"/>
</dbReference>
<keyword evidence="3 8" id="KW-0732">Signal</keyword>
<sequence>MLKFNRFSTLLLISFSIAAFSASAAEVRYISDNLITYLRGGPSDSHRITGAINAGEKVQLLSTSSDGKYAQITDSKGRTAWIPQAQLSTEPSLSEKVPALEQQVKDLTDRLANIDNSWNQRTSEMQQKVSSSDGIINELKQENQKLKEELVAAQKRVSDIGLQLDDKQRTIIQQWFMYGGGVAGIGLLLGLVLPHLIPRRKKDRWMN</sequence>
<evidence type="ECO:0000259" key="9">
    <source>
        <dbReference type="PROSITE" id="PS51781"/>
    </source>
</evidence>
<evidence type="ECO:0000256" key="3">
    <source>
        <dbReference type="ARBA" id="ARBA00022729"/>
    </source>
</evidence>
<evidence type="ECO:0000256" key="6">
    <source>
        <dbReference type="SAM" id="Coils"/>
    </source>
</evidence>
<dbReference type="SMART" id="SM00287">
    <property type="entry name" value="SH3b"/>
    <property type="match status" value="1"/>
</dbReference>
<evidence type="ECO:0000313" key="11">
    <source>
        <dbReference type="Proteomes" id="UP000249005"/>
    </source>
</evidence>
<organism evidence="10 11">
    <name type="scientific">Leminorella richardii</name>
    <dbReference type="NCBI Taxonomy" id="158841"/>
    <lineage>
        <taxon>Bacteria</taxon>
        <taxon>Pseudomonadati</taxon>
        <taxon>Pseudomonadota</taxon>
        <taxon>Gammaproteobacteria</taxon>
        <taxon>Enterobacterales</taxon>
        <taxon>Budviciaceae</taxon>
        <taxon>Leminorella</taxon>
    </lineage>
</organism>
<dbReference type="EMBL" id="LS483470">
    <property type="protein sequence ID" value="SQI42908.1"/>
    <property type="molecule type" value="Genomic_DNA"/>
</dbReference>
<keyword evidence="4 7" id="KW-1133">Transmembrane helix</keyword>
<comment type="subcellular location">
    <subcellularLocation>
        <location evidence="1">Membrane</location>
        <topology evidence="1">Single-pass membrane protein</topology>
    </subcellularLocation>
</comment>
<dbReference type="Proteomes" id="UP000249005">
    <property type="component" value="Chromosome 1"/>
</dbReference>
<keyword evidence="11" id="KW-1185">Reference proteome</keyword>
<feature type="transmembrane region" description="Helical" evidence="7">
    <location>
        <begin position="175"/>
        <end position="197"/>
    </location>
</feature>
<evidence type="ECO:0000256" key="7">
    <source>
        <dbReference type="SAM" id="Phobius"/>
    </source>
</evidence>
<gene>
    <name evidence="10" type="ORF">NCTC12151_02789</name>
</gene>
<dbReference type="InterPro" id="IPR003646">
    <property type="entry name" value="SH3-like_bac-type"/>
</dbReference>
<evidence type="ECO:0000256" key="1">
    <source>
        <dbReference type="ARBA" id="ARBA00004167"/>
    </source>
</evidence>
<name>A0A2X4V3Y9_9GAMM</name>
<dbReference type="KEGG" id="lri:NCTC12151_02789"/>
<dbReference type="OrthoDB" id="9790951at2"/>
<dbReference type="Gene3D" id="2.30.30.40">
    <property type="entry name" value="SH3 Domains"/>
    <property type="match status" value="1"/>
</dbReference>
<accession>A0A2X4V3Y9</accession>
<keyword evidence="6" id="KW-0175">Coiled coil</keyword>
<proteinExistence type="predicted"/>
<evidence type="ECO:0000313" key="10">
    <source>
        <dbReference type="EMBL" id="SQI42908.1"/>
    </source>
</evidence>
<reference evidence="10 11" key="1">
    <citation type="submission" date="2018-06" db="EMBL/GenBank/DDBJ databases">
        <authorList>
            <consortium name="Pathogen Informatics"/>
            <person name="Doyle S."/>
        </authorList>
    </citation>
    <scope>NUCLEOTIDE SEQUENCE [LARGE SCALE GENOMIC DNA]</scope>
    <source>
        <strain evidence="10 11">NCTC12151</strain>
    </source>
</reference>
<evidence type="ECO:0000256" key="5">
    <source>
        <dbReference type="ARBA" id="ARBA00023136"/>
    </source>
</evidence>
<dbReference type="Pfam" id="PF08239">
    <property type="entry name" value="SH3_3"/>
    <property type="match status" value="1"/>
</dbReference>
<evidence type="ECO:0000256" key="8">
    <source>
        <dbReference type="SAM" id="SignalP"/>
    </source>
</evidence>
<feature type="domain" description="SH3b" evidence="9">
    <location>
        <begin position="25"/>
        <end position="91"/>
    </location>
</feature>
<feature type="coiled-coil region" evidence="6">
    <location>
        <begin position="97"/>
        <end position="163"/>
    </location>
</feature>
<feature type="signal peptide" evidence="8">
    <location>
        <begin position="1"/>
        <end position="24"/>
    </location>
</feature>